<dbReference type="AlphaFoldDB" id="A0A9D4LR07"/>
<keyword evidence="1" id="KW-0812">Transmembrane</keyword>
<evidence type="ECO:0000313" key="3">
    <source>
        <dbReference type="Proteomes" id="UP000828390"/>
    </source>
</evidence>
<reference evidence="2" key="2">
    <citation type="submission" date="2020-11" db="EMBL/GenBank/DDBJ databases">
        <authorList>
            <person name="McCartney M.A."/>
            <person name="Auch B."/>
            <person name="Kono T."/>
            <person name="Mallez S."/>
            <person name="Becker A."/>
            <person name="Gohl D.M."/>
            <person name="Silverstein K.A.T."/>
            <person name="Koren S."/>
            <person name="Bechman K.B."/>
            <person name="Herman A."/>
            <person name="Abrahante J.E."/>
            <person name="Garbe J."/>
        </authorList>
    </citation>
    <scope>NUCLEOTIDE SEQUENCE</scope>
    <source>
        <strain evidence="2">Duluth1</strain>
        <tissue evidence="2">Whole animal</tissue>
    </source>
</reference>
<name>A0A9D4LR07_DREPO</name>
<evidence type="ECO:0000313" key="2">
    <source>
        <dbReference type="EMBL" id="KAH3862197.1"/>
    </source>
</evidence>
<comment type="caution">
    <text evidence="2">The sequence shown here is derived from an EMBL/GenBank/DDBJ whole genome shotgun (WGS) entry which is preliminary data.</text>
</comment>
<sequence length="67" mass="7432">MLASGEPMTVGTTSYVPLSEIDFDNKVVDELSIGRGPVIGVIIVLGSLYVLFALWAWREDQKDKYKV</sequence>
<proteinExistence type="predicted"/>
<evidence type="ECO:0000256" key="1">
    <source>
        <dbReference type="SAM" id="Phobius"/>
    </source>
</evidence>
<keyword evidence="3" id="KW-1185">Reference proteome</keyword>
<reference evidence="2" key="1">
    <citation type="journal article" date="2019" name="bioRxiv">
        <title>The Genome of the Zebra Mussel, Dreissena polymorpha: A Resource for Invasive Species Research.</title>
        <authorList>
            <person name="McCartney M.A."/>
            <person name="Auch B."/>
            <person name="Kono T."/>
            <person name="Mallez S."/>
            <person name="Zhang Y."/>
            <person name="Obille A."/>
            <person name="Becker A."/>
            <person name="Abrahante J.E."/>
            <person name="Garbe J."/>
            <person name="Badalamenti J.P."/>
            <person name="Herman A."/>
            <person name="Mangelson H."/>
            <person name="Liachko I."/>
            <person name="Sullivan S."/>
            <person name="Sone E.D."/>
            <person name="Koren S."/>
            <person name="Silverstein K.A.T."/>
            <person name="Beckman K.B."/>
            <person name="Gohl D.M."/>
        </authorList>
    </citation>
    <scope>NUCLEOTIDE SEQUENCE</scope>
    <source>
        <strain evidence="2">Duluth1</strain>
        <tissue evidence="2">Whole animal</tissue>
    </source>
</reference>
<dbReference type="EMBL" id="JAIWYP010000002">
    <property type="protein sequence ID" value="KAH3862197.1"/>
    <property type="molecule type" value="Genomic_DNA"/>
</dbReference>
<feature type="transmembrane region" description="Helical" evidence="1">
    <location>
        <begin position="38"/>
        <end position="57"/>
    </location>
</feature>
<keyword evidence="1" id="KW-1133">Transmembrane helix</keyword>
<organism evidence="2 3">
    <name type="scientific">Dreissena polymorpha</name>
    <name type="common">Zebra mussel</name>
    <name type="synonym">Mytilus polymorpha</name>
    <dbReference type="NCBI Taxonomy" id="45954"/>
    <lineage>
        <taxon>Eukaryota</taxon>
        <taxon>Metazoa</taxon>
        <taxon>Spiralia</taxon>
        <taxon>Lophotrochozoa</taxon>
        <taxon>Mollusca</taxon>
        <taxon>Bivalvia</taxon>
        <taxon>Autobranchia</taxon>
        <taxon>Heteroconchia</taxon>
        <taxon>Euheterodonta</taxon>
        <taxon>Imparidentia</taxon>
        <taxon>Neoheterodontei</taxon>
        <taxon>Myida</taxon>
        <taxon>Dreissenoidea</taxon>
        <taxon>Dreissenidae</taxon>
        <taxon>Dreissena</taxon>
    </lineage>
</organism>
<dbReference type="Proteomes" id="UP000828390">
    <property type="component" value="Unassembled WGS sequence"/>
</dbReference>
<protein>
    <submittedName>
        <fullName evidence="2">Uncharacterized protein</fullName>
    </submittedName>
</protein>
<accession>A0A9D4LR07</accession>
<keyword evidence="1" id="KW-0472">Membrane</keyword>
<gene>
    <name evidence="2" type="ORF">DPMN_025163</name>
</gene>